<evidence type="ECO:0000256" key="2">
    <source>
        <dbReference type="ARBA" id="ARBA00022692"/>
    </source>
</evidence>
<evidence type="ECO:0000259" key="8">
    <source>
        <dbReference type="Pfam" id="PF20684"/>
    </source>
</evidence>
<proteinExistence type="inferred from homology"/>
<dbReference type="Pfam" id="PF20684">
    <property type="entry name" value="Fung_rhodopsin"/>
    <property type="match status" value="1"/>
</dbReference>
<feature type="transmembrane region" description="Helical" evidence="7">
    <location>
        <begin position="37"/>
        <end position="58"/>
    </location>
</feature>
<evidence type="ECO:0000313" key="10">
    <source>
        <dbReference type="Proteomes" id="UP001203852"/>
    </source>
</evidence>
<accession>A0AAN6DR51</accession>
<evidence type="ECO:0000256" key="6">
    <source>
        <dbReference type="SAM" id="MobiDB-lite"/>
    </source>
</evidence>
<sequence length="339" mass="37488">MVSRGTNAAITSFVLCAIALLFVVARLAGRKFLVKQLGVDDAFIFAAVCFSFGLTATIEIQSHYALGAHIQDVQPDQYATMYKGFFVGTFFYSAALAAAKISILIQFLRFFKDKASRFVAWTLIGLVSAYCLICWIATACACRPIAMYWDPRVRGGHCFQILTFWLFSAAFHIVTDIALWILPIPTLVALQMPHRQKYSLIGIFAIGGFGCITSMLRLQKLYVLSKTQDPTYDLLAGILWSSIEVNTGIVCACLPTLKPIVNWISPKILQHNSQHRSRQRSLQLTPSMTAHKVSDGRASDGTEQSDSITLCDEEMGLEHPQQHGAEGKIVGMHTLKGEV</sequence>
<evidence type="ECO:0000256" key="4">
    <source>
        <dbReference type="ARBA" id="ARBA00023136"/>
    </source>
</evidence>
<protein>
    <recommendedName>
        <fullName evidence="8">Rhodopsin domain-containing protein</fullName>
    </recommendedName>
</protein>
<comment type="similarity">
    <text evidence="5">Belongs to the SAT4 family.</text>
</comment>
<dbReference type="PANTHER" id="PTHR33048:SF47">
    <property type="entry name" value="INTEGRAL MEMBRANE PROTEIN-RELATED"/>
    <property type="match status" value="1"/>
</dbReference>
<dbReference type="AlphaFoldDB" id="A0AAN6DR51"/>
<feature type="transmembrane region" description="Helical" evidence="7">
    <location>
        <begin position="90"/>
        <end position="111"/>
    </location>
</feature>
<feature type="transmembrane region" description="Helical" evidence="7">
    <location>
        <begin position="6"/>
        <end position="25"/>
    </location>
</feature>
<feature type="region of interest" description="Disordered" evidence="6">
    <location>
        <begin position="272"/>
        <end position="305"/>
    </location>
</feature>
<comment type="subcellular location">
    <subcellularLocation>
        <location evidence="1">Membrane</location>
        <topology evidence="1">Multi-pass membrane protein</topology>
    </subcellularLocation>
</comment>
<comment type="caution">
    <text evidence="9">The sequence shown here is derived from an EMBL/GenBank/DDBJ whole genome shotgun (WGS) entry which is preliminary data.</text>
</comment>
<dbReference type="Proteomes" id="UP001203852">
    <property type="component" value="Unassembled WGS sequence"/>
</dbReference>
<keyword evidence="2 7" id="KW-0812">Transmembrane</keyword>
<dbReference type="PANTHER" id="PTHR33048">
    <property type="entry name" value="PTH11-LIKE INTEGRAL MEMBRANE PROTEIN (AFU_ORTHOLOGUE AFUA_5G11245)"/>
    <property type="match status" value="1"/>
</dbReference>
<feature type="transmembrane region" description="Helical" evidence="7">
    <location>
        <begin position="200"/>
        <end position="218"/>
    </location>
</feature>
<evidence type="ECO:0000256" key="7">
    <source>
        <dbReference type="SAM" id="Phobius"/>
    </source>
</evidence>
<feature type="domain" description="Rhodopsin" evidence="8">
    <location>
        <begin position="25"/>
        <end position="262"/>
    </location>
</feature>
<dbReference type="InterPro" id="IPR052337">
    <property type="entry name" value="SAT4-like"/>
</dbReference>
<keyword evidence="3 7" id="KW-1133">Transmembrane helix</keyword>
<organism evidence="9 10">
    <name type="scientific">Exophiala viscosa</name>
    <dbReference type="NCBI Taxonomy" id="2486360"/>
    <lineage>
        <taxon>Eukaryota</taxon>
        <taxon>Fungi</taxon>
        <taxon>Dikarya</taxon>
        <taxon>Ascomycota</taxon>
        <taxon>Pezizomycotina</taxon>
        <taxon>Eurotiomycetes</taxon>
        <taxon>Chaetothyriomycetidae</taxon>
        <taxon>Chaetothyriales</taxon>
        <taxon>Herpotrichiellaceae</taxon>
        <taxon>Exophiala</taxon>
    </lineage>
</organism>
<evidence type="ECO:0000256" key="5">
    <source>
        <dbReference type="ARBA" id="ARBA00038359"/>
    </source>
</evidence>
<keyword evidence="4 7" id="KW-0472">Membrane</keyword>
<feature type="transmembrane region" description="Helical" evidence="7">
    <location>
        <begin position="118"/>
        <end position="146"/>
    </location>
</feature>
<name>A0AAN6DR51_9EURO</name>
<keyword evidence="10" id="KW-1185">Reference proteome</keyword>
<evidence type="ECO:0000313" key="9">
    <source>
        <dbReference type="EMBL" id="KAI1611340.1"/>
    </source>
</evidence>
<evidence type="ECO:0000256" key="1">
    <source>
        <dbReference type="ARBA" id="ARBA00004141"/>
    </source>
</evidence>
<feature type="transmembrane region" description="Helical" evidence="7">
    <location>
        <begin position="166"/>
        <end position="188"/>
    </location>
</feature>
<dbReference type="InterPro" id="IPR049326">
    <property type="entry name" value="Rhodopsin_dom_fungi"/>
</dbReference>
<evidence type="ECO:0000256" key="3">
    <source>
        <dbReference type="ARBA" id="ARBA00022989"/>
    </source>
</evidence>
<dbReference type="EMBL" id="MU404356">
    <property type="protein sequence ID" value="KAI1611340.1"/>
    <property type="molecule type" value="Genomic_DNA"/>
</dbReference>
<gene>
    <name evidence="9" type="ORF">EDD36DRAFT_285916</name>
</gene>
<dbReference type="GO" id="GO:0016020">
    <property type="term" value="C:membrane"/>
    <property type="evidence" value="ECO:0007669"/>
    <property type="project" value="UniProtKB-SubCell"/>
</dbReference>
<reference evidence="9" key="1">
    <citation type="journal article" date="2022" name="bioRxiv">
        <title>Deciphering the potential niche of two novel black yeast fungi from a biological soil crust based on their genomes, phenotypes, and melanin regulation.</title>
        <authorList>
            <consortium name="DOE Joint Genome Institute"/>
            <person name="Carr E.C."/>
            <person name="Barton Q."/>
            <person name="Grambo S."/>
            <person name="Sullivan M."/>
            <person name="Renfro C.M."/>
            <person name="Kuo A."/>
            <person name="Pangilinan J."/>
            <person name="Lipzen A."/>
            <person name="Keymanesh K."/>
            <person name="Savage E."/>
            <person name="Barry K."/>
            <person name="Grigoriev I.V."/>
            <person name="Riekhof W.R."/>
            <person name="Harris S.S."/>
        </authorList>
    </citation>
    <scope>NUCLEOTIDE SEQUENCE</scope>
    <source>
        <strain evidence="9">JF 03-4F</strain>
    </source>
</reference>